<sequence>MGLFDFLRGGPKQTASIAKERLRIIVAQERSARGSPDYLPLLRRELLEVIRKYVNVDSDAVDIQVKRDGDHEVLDLTVTLPDKASAAATAAAREA</sequence>
<comment type="function">
    <text evidence="5 6">Prevents the cell division inhibition by proteins MinC and MinD at internal division sites while permitting inhibition at polar sites. This ensures cell division at the proper site by restricting the formation of a division septum at the midpoint of the long axis of the cell.</text>
</comment>
<dbReference type="NCBIfam" id="NF001422">
    <property type="entry name" value="PRK00296.1"/>
    <property type="match status" value="1"/>
</dbReference>
<evidence type="ECO:0000256" key="5">
    <source>
        <dbReference type="ARBA" id="ARBA00025265"/>
    </source>
</evidence>
<dbReference type="NCBIfam" id="TIGR01215">
    <property type="entry name" value="minE"/>
    <property type="match status" value="1"/>
</dbReference>
<evidence type="ECO:0000256" key="3">
    <source>
        <dbReference type="ARBA" id="ARBA00022618"/>
    </source>
</evidence>
<dbReference type="OrthoDB" id="9802655at2"/>
<evidence type="ECO:0000256" key="4">
    <source>
        <dbReference type="ARBA" id="ARBA00023306"/>
    </source>
</evidence>
<dbReference type="FunFam" id="3.30.1070.10:FF:000001">
    <property type="entry name" value="Cell division topological specificity factor"/>
    <property type="match status" value="1"/>
</dbReference>
<evidence type="ECO:0000256" key="2">
    <source>
        <dbReference type="ARBA" id="ARBA00020112"/>
    </source>
</evidence>
<dbReference type="InterPro" id="IPR005527">
    <property type="entry name" value="MinE"/>
</dbReference>
<dbReference type="GO" id="GO:0042802">
    <property type="term" value="F:identical protein binding"/>
    <property type="evidence" value="ECO:0007669"/>
    <property type="project" value="UniProtKB-ARBA"/>
</dbReference>
<evidence type="ECO:0000256" key="1">
    <source>
        <dbReference type="ARBA" id="ARBA00008168"/>
    </source>
</evidence>
<dbReference type="EMBL" id="SNZH01000007">
    <property type="protein sequence ID" value="TDR43020.1"/>
    <property type="molecule type" value="Genomic_DNA"/>
</dbReference>
<organism evidence="7 8">
    <name type="scientific">Tahibacter aquaticus</name>
    <dbReference type="NCBI Taxonomy" id="520092"/>
    <lineage>
        <taxon>Bacteria</taxon>
        <taxon>Pseudomonadati</taxon>
        <taxon>Pseudomonadota</taxon>
        <taxon>Gammaproteobacteria</taxon>
        <taxon>Lysobacterales</taxon>
        <taxon>Rhodanobacteraceae</taxon>
        <taxon>Tahibacter</taxon>
    </lineage>
</organism>
<evidence type="ECO:0000313" key="8">
    <source>
        <dbReference type="Proteomes" id="UP000295293"/>
    </source>
</evidence>
<keyword evidence="3 6" id="KW-0132">Cell division</keyword>
<proteinExistence type="inferred from homology"/>
<keyword evidence="4 6" id="KW-0131">Cell cycle</keyword>
<keyword evidence="8" id="KW-1185">Reference proteome</keyword>
<dbReference type="GO" id="GO:0032955">
    <property type="term" value="P:regulation of division septum assembly"/>
    <property type="evidence" value="ECO:0007669"/>
    <property type="project" value="InterPro"/>
</dbReference>
<evidence type="ECO:0000313" key="7">
    <source>
        <dbReference type="EMBL" id="TDR43020.1"/>
    </source>
</evidence>
<evidence type="ECO:0000256" key="6">
    <source>
        <dbReference type="HAMAP-Rule" id="MF_00262"/>
    </source>
</evidence>
<name>A0A4R6YW23_9GAMM</name>
<dbReference type="Gene3D" id="3.30.1070.10">
    <property type="entry name" value="Cell division topological specificity factor MinE"/>
    <property type="match status" value="1"/>
</dbReference>
<dbReference type="Pfam" id="PF03776">
    <property type="entry name" value="MinE"/>
    <property type="match status" value="1"/>
</dbReference>
<comment type="caution">
    <text evidence="7">The sequence shown here is derived from an EMBL/GenBank/DDBJ whole genome shotgun (WGS) entry which is preliminary data.</text>
</comment>
<dbReference type="Proteomes" id="UP000295293">
    <property type="component" value="Unassembled WGS sequence"/>
</dbReference>
<reference evidence="7 8" key="1">
    <citation type="submission" date="2019-03" db="EMBL/GenBank/DDBJ databases">
        <title>Genomic Encyclopedia of Type Strains, Phase IV (KMG-IV): sequencing the most valuable type-strain genomes for metagenomic binning, comparative biology and taxonomic classification.</title>
        <authorList>
            <person name="Goeker M."/>
        </authorList>
    </citation>
    <scope>NUCLEOTIDE SEQUENCE [LARGE SCALE GENOMIC DNA]</scope>
    <source>
        <strain evidence="7 8">DSM 21667</strain>
    </source>
</reference>
<dbReference type="SUPFAM" id="SSF55229">
    <property type="entry name" value="Cell division protein MinE topological specificity domain"/>
    <property type="match status" value="1"/>
</dbReference>
<dbReference type="AlphaFoldDB" id="A0A4R6YW23"/>
<accession>A0A4R6YW23</accession>
<dbReference type="InterPro" id="IPR036707">
    <property type="entry name" value="MinE_sf"/>
</dbReference>
<comment type="similarity">
    <text evidence="1 6">Belongs to the MinE family.</text>
</comment>
<dbReference type="RefSeq" id="WP_133818941.1">
    <property type="nucleotide sequence ID" value="NZ_SNZH01000007.1"/>
</dbReference>
<gene>
    <name evidence="6" type="primary">minE</name>
    <name evidence="7" type="ORF">DFR29_10724</name>
</gene>
<protein>
    <recommendedName>
        <fullName evidence="2 6">Cell division topological specificity factor</fullName>
    </recommendedName>
</protein>
<dbReference type="GO" id="GO:0051301">
    <property type="term" value="P:cell division"/>
    <property type="evidence" value="ECO:0007669"/>
    <property type="project" value="UniProtKB-KW"/>
</dbReference>
<dbReference type="HAMAP" id="MF_00262">
    <property type="entry name" value="MinE"/>
    <property type="match status" value="1"/>
</dbReference>